<protein>
    <recommendedName>
        <fullName evidence="3">Nucleic acid-binding protein</fullName>
    </recommendedName>
</protein>
<dbReference type="Pfam" id="PF11848">
    <property type="entry name" value="DUF3368"/>
    <property type="match status" value="1"/>
</dbReference>
<evidence type="ECO:0008006" key="3">
    <source>
        <dbReference type="Google" id="ProtNLM"/>
    </source>
</evidence>
<dbReference type="RefSeq" id="WP_226589287.1">
    <property type="nucleotide sequence ID" value="NZ_BLAY01000150.1"/>
</dbReference>
<comment type="caution">
    <text evidence="1">The sequence shown here is derived from an EMBL/GenBank/DDBJ whole genome shotgun (WGS) entry which is preliminary data.</text>
</comment>
<reference evidence="1" key="1">
    <citation type="submission" date="2019-10" db="EMBL/GenBank/DDBJ databases">
        <title>Draft genome sequece of Microseira wollei NIES-4236.</title>
        <authorList>
            <person name="Yamaguchi H."/>
            <person name="Suzuki S."/>
            <person name="Kawachi M."/>
        </authorList>
    </citation>
    <scope>NUCLEOTIDE SEQUENCE</scope>
    <source>
        <strain evidence="1">NIES-4236</strain>
    </source>
</reference>
<organism evidence="1 2">
    <name type="scientific">Microseira wollei NIES-4236</name>
    <dbReference type="NCBI Taxonomy" id="2530354"/>
    <lineage>
        <taxon>Bacteria</taxon>
        <taxon>Bacillati</taxon>
        <taxon>Cyanobacteriota</taxon>
        <taxon>Cyanophyceae</taxon>
        <taxon>Oscillatoriophycideae</taxon>
        <taxon>Aerosakkonematales</taxon>
        <taxon>Aerosakkonemataceae</taxon>
        <taxon>Microseira</taxon>
    </lineage>
</organism>
<dbReference type="AlphaFoldDB" id="A0AAV3XPN3"/>
<evidence type="ECO:0000313" key="2">
    <source>
        <dbReference type="Proteomes" id="UP001050975"/>
    </source>
</evidence>
<dbReference type="InterPro" id="IPR021799">
    <property type="entry name" value="PIN-like_prokaryotic"/>
</dbReference>
<sequence>MTFVSDTSPITNLAAIAQLDLLHQLYGTILIPEAVYEELTTFSVPGSVEVQTLSWIETVAVVNTELVVQLELELDPGEASAIALAIERQATLLMLDERRGVQVATRYGLRVQGVLGVLLRAKAQGMIPLVRPLLDSLVNDAGFWMTNNLYQRILQIAQE</sequence>
<keyword evidence="2" id="KW-1185">Reference proteome</keyword>
<name>A0AAV3XPN3_9CYAN</name>
<accession>A0AAV3XPN3</accession>
<gene>
    <name evidence="1" type="ORF">MiSe_69740</name>
</gene>
<proteinExistence type="predicted"/>
<dbReference type="EMBL" id="BLAY01000150">
    <property type="protein sequence ID" value="GET42160.1"/>
    <property type="molecule type" value="Genomic_DNA"/>
</dbReference>
<dbReference type="PANTHER" id="PTHR39550:SF1">
    <property type="entry name" value="SLL0658 PROTEIN"/>
    <property type="match status" value="1"/>
</dbReference>
<evidence type="ECO:0000313" key="1">
    <source>
        <dbReference type="EMBL" id="GET42160.1"/>
    </source>
</evidence>
<dbReference type="PANTHER" id="PTHR39550">
    <property type="entry name" value="SLL0658 PROTEIN"/>
    <property type="match status" value="1"/>
</dbReference>
<dbReference type="Proteomes" id="UP001050975">
    <property type="component" value="Unassembled WGS sequence"/>
</dbReference>